<keyword evidence="2" id="KW-0732">Signal</keyword>
<feature type="chain" id="PRO_5034501230" evidence="2">
    <location>
        <begin position="20"/>
        <end position="599"/>
    </location>
</feature>
<dbReference type="Proteomes" id="UP000613580">
    <property type="component" value="Unassembled WGS sequence"/>
</dbReference>
<evidence type="ECO:0000256" key="2">
    <source>
        <dbReference type="SAM" id="SignalP"/>
    </source>
</evidence>
<evidence type="ECO:0000313" key="4">
    <source>
        <dbReference type="EMBL" id="KAF7299688.1"/>
    </source>
</evidence>
<keyword evidence="5" id="KW-1185">Reference proteome</keyword>
<comment type="similarity">
    <text evidence="1">Belongs to the peptidase S12 family.</text>
</comment>
<organism evidence="4 5">
    <name type="scientific">Mycena chlorophos</name>
    <name type="common">Agaric fungus</name>
    <name type="synonym">Agaricus chlorophos</name>
    <dbReference type="NCBI Taxonomy" id="658473"/>
    <lineage>
        <taxon>Eukaryota</taxon>
        <taxon>Fungi</taxon>
        <taxon>Dikarya</taxon>
        <taxon>Basidiomycota</taxon>
        <taxon>Agaricomycotina</taxon>
        <taxon>Agaricomycetes</taxon>
        <taxon>Agaricomycetidae</taxon>
        <taxon>Agaricales</taxon>
        <taxon>Marasmiineae</taxon>
        <taxon>Mycenaceae</taxon>
        <taxon>Mycena</taxon>
    </lineage>
</organism>
<evidence type="ECO:0000256" key="1">
    <source>
        <dbReference type="ARBA" id="ARBA00038215"/>
    </source>
</evidence>
<protein>
    <submittedName>
        <fullName evidence="4">Beta-lactamase domain-containing protein</fullName>
    </submittedName>
</protein>
<name>A0A8H6W2V7_MYCCL</name>
<reference evidence="4" key="1">
    <citation type="submission" date="2020-05" db="EMBL/GenBank/DDBJ databases">
        <title>Mycena genomes resolve the evolution of fungal bioluminescence.</title>
        <authorList>
            <person name="Tsai I.J."/>
        </authorList>
    </citation>
    <scope>NUCLEOTIDE SEQUENCE</scope>
    <source>
        <strain evidence="4">110903Hualien_Pintung</strain>
    </source>
</reference>
<dbReference type="PANTHER" id="PTHR46825">
    <property type="entry name" value="D-ALANYL-D-ALANINE-CARBOXYPEPTIDASE/ENDOPEPTIDASE AMPH"/>
    <property type="match status" value="1"/>
</dbReference>
<dbReference type="InterPro" id="IPR001466">
    <property type="entry name" value="Beta-lactam-related"/>
</dbReference>
<dbReference type="Pfam" id="PF00144">
    <property type="entry name" value="Beta-lactamase"/>
    <property type="match status" value="1"/>
</dbReference>
<dbReference type="SUPFAM" id="SSF56601">
    <property type="entry name" value="beta-lactamase/transpeptidase-like"/>
    <property type="match status" value="1"/>
</dbReference>
<dbReference type="EMBL" id="JACAZE010000014">
    <property type="protein sequence ID" value="KAF7299688.1"/>
    <property type="molecule type" value="Genomic_DNA"/>
</dbReference>
<proteinExistence type="inferred from homology"/>
<evidence type="ECO:0000313" key="5">
    <source>
        <dbReference type="Proteomes" id="UP000613580"/>
    </source>
</evidence>
<comment type="caution">
    <text evidence="4">The sequence shown here is derived from an EMBL/GenBank/DDBJ whole genome shotgun (WGS) entry which is preliminary data.</text>
</comment>
<evidence type="ECO:0000259" key="3">
    <source>
        <dbReference type="Pfam" id="PF00144"/>
    </source>
</evidence>
<dbReference type="PANTHER" id="PTHR46825:SF15">
    <property type="entry name" value="BETA-LACTAMASE-RELATED DOMAIN-CONTAINING PROTEIN"/>
    <property type="match status" value="1"/>
</dbReference>
<sequence length="599" mass="64458">MRLSTLVLLALHLFSSSYAASQSNNSSTILSSEFGDFVSQVLKDWNSPAGLAVAVVRQNGQGGWDVEQKGYGHATADGTPVTPDTLFSLGSESKLFDIISTGLLISNASLATPITWSSKLVDIMPGWALMDPIASAGASIIDLMSHRTGMPRHDASQAANDTLPDILSRMKYLKPSTEFRDTLQYTNIMYEVLSYLPAVLLPGQPTFSEYVQENIFDPLGMNSSTYSFTRANATGRLASGFGRAGNASTNPLLPTEIYPLPYWLQTGGDAGNFLSGPAGVITSLRDMVEWLKMLMANGVNTDTDTTVVPEAVLAQITSGIMVWPYIDSYPELSPGAYGGARFKSSYRGHDLFEHGGDVLGFHSMVTWFPNDGAGVVIMINDDLEYYREIIRYRVFDTLFGLDPVDWNTRFQEVAVETAAAVEAYVTGTPSPANATPPSVGYDALPGVYSNPGYTTLELCAIAPPSASQTDACKALGTTINTTFPQYVPRDPNVPMFAFTWDRVSAEYISLTHFDGDVWNLTGWSGLPTNPLNASSPLWAYDAEFEGMLAVTGTDANGTVGFGFLGGFWGAGVGVPDPAITSATKTVDEVTEVWFAKVAN</sequence>
<feature type="domain" description="Beta-lactamase-related" evidence="3">
    <location>
        <begin position="50"/>
        <end position="384"/>
    </location>
</feature>
<dbReference type="InterPro" id="IPR012338">
    <property type="entry name" value="Beta-lactam/transpept-like"/>
</dbReference>
<dbReference type="OrthoDB" id="5946976at2759"/>
<dbReference type="AlphaFoldDB" id="A0A8H6W2V7"/>
<gene>
    <name evidence="4" type="ORF">HMN09_00974300</name>
</gene>
<accession>A0A8H6W2V7</accession>
<dbReference type="Gene3D" id="3.40.710.10">
    <property type="entry name" value="DD-peptidase/beta-lactamase superfamily"/>
    <property type="match status" value="1"/>
</dbReference>
<feature type="signal peptide" evidence="2">
    <location>
        <begin position="1"/>
        <end position="19"/>
    </location>
</feature>
<dbReference type="InterPro" id="IPR050491">
    <property type="entry name" value="AmpC-like"/>
</dbReference>